<dbReference type="Proteomes" id="UP000314294">
    <property type="component" value="Unassembled WGS sequence"/>
</dbReference>
<protein>
    <submittedName>
        <fullName evidence="2">Uncharacterized protein</fullName>
    </submittedName>
</protein>
<keyword evidence="3" id="KW-1185">Reference proteome</keyword>
<dbReference type="AlphaFoldDB" id="A0A4Z2GYC3"/>
<proteinExistence type="predicted"/>
<comment type="caution">
    <text evidence="2">The sequence shown here is derived from an EMBL/GenBank/DDBJ whole genome shotgun (WGS) entry which is preliminary data.</text>
</comment>
<evidence type="ECO:0000313" key="2">
    <source>
        <dbReference type="EMBL" id="TNN58105.1"/>
    </source>
</evidence>
<feature type="region of interest" description="Disordered" evidence="1">
    <location>
        <begin position="1"/>
        <end position="22"/>
    </location>
</feature>
<gene>
    <name evidence="2" type="ORF">EYF80_031704</name>
</gene>
<reference evidence="2 3" key="1">
    <citation type="submission" date="2019-03" db="EMBL/GenBank/DDBJ databases">
        <title>First draft genome of Liparis tanakae, snailfish: a comprehensive survey of snailfish specific genes.</title>
        <authorList>
            <person name="Kim W."/>
            <person name="Song I."/>
            <person name="Jeong J.-H."/>
            <person name="Kim D."/>
            <person name="Kim S."/>
            <person name="Ryu S."/>
            <person name="Song J.Y."/>
            <person name="Lee S.K."/>
        </authorList>
    </citation>
    <scope>NUCLEOTIDE SEQUENCE [LARGE SCALE GENOMIC DNA]</scope>
    <source>
        <tissue evidence="2">Muscle</tissue>
    </source>
</reference>
<name>A0A4Z2GYC3_9TELE</name>
<evidence type="ECO:0000256" key="1">
    <source>
        <dbReference type="SAM" id="MobiDB-lite"/>
    </source>
</evidence>
<sequence>MLMREVKENQNHRNDKTDVNEGPCARLWSTKLAGDVPVLPLVQSSYSHGPRLAMHTSSYKEHVAGATVKEPGPLRGIKQRSYVCCLETERVSGDVGHAVHKA</sequence>
<dbReference type="EMBL" id="SRLO01000389">
    <property type="protein sequence ID" value="TNN58105.1"/>
    <property type="molecule type" value="Genomic_DNA"/>
</dbReference>
<feature type="compositionally biased region" description="Basic and acidic residues" evidence="1">
    <location>
        <begin position="1"/>
        <end position="19"/>
    </location>
</feature>
<accession>A0A4Z2GYC3</accession>
<evidence type="ECO:0000313" key="3">
    <source>
        <dbReference type="Proteomes" id="UP000314294"/>
    </source>
</evidence>
<organism evidence="2 3">
    <name type="scientific">Liparis tanakae</name>
    <name type="common">Tanaka's snailfish</name>
    <dbReference type="NCBI Taxonomy" id="230148"/>
    <lineage>
        <taxon>Eukaryota</taxon>
        <taxon>Metazoa</taxon>
        <taxon>Chordata</taxon>
        <taxon>Craniata</taxon>
        <taxon>Vertebrata</taxon>
        <taxon>Euteleostomi</taxon>
        <taxon>Actinopterygii</taxon>
        <taxon>Neopterygii</taxon>
        <taxon>Teleostei</taxon>
        <taxon>Neoteleostei</taxon>
        <taxon>Acanthomorphata</taxon>
        <taxon>Eupercaria</taxon>
        <taxon>Perciformes</taxon>
        <taxon>Cottioidei</taxon>
        <taxon>Cottales</taxon>
        <taxon>Liparidae</taxon>
        <taxon>Liparis</taxon>
    </lineage>
</organism>